<feature type="transmembrane region" description="Helical" evidence="1">
    <location>
        <begin position="238"/>
        <end position="261"/>
    </location>
</feature>
<protein>
    <submittedName>
        <fullName evidence="2">Uncharacterized protein</fullName>
    </submittedName>
</protein>
<keyword evidence="1" id="KW-0812">Transmembrane</keyword>
<dbReference type="AlphaFoldDB" id="A0A812IKJ7"/>
<reference evidence="2" key="1">
    <citation type="submission" date="2021-02" db="EMBL/GenBank/DDBJ databases">
        <authorList>
            <person name="Dougan E. K."/>
            <person name="Rhodes N."/>
            <person name="Thang M."/>
            <person name="Chan C."/>
        </authorList>
    </citation>
    <scope>NUCLEOTIDE SEQUENCE</scope>
</reference>
<dbReference type="Proteomes" id="UP000649617">
    <property type="component" value="Unassembled WGS sequence"/>
</dbReference>
<proteinExistence type="predicted"/>
<feature type="transmembrane region" description="Helical" evidence="1">
    <location>
        <begin position="281"/>
        <end position="302"/>
    </location>
</feature>
<keyword evidence="3" id="KW-1185">Reference proteome</keyword>
<keyword evidence="1" id="KW-1133">Transmembrane helix</keyword>
<feature type="transmembrane region" description="Helical" evidence="1">
    <location>
        <begin position="154"/>
        <end position="171"/>
    </location>
</feature>
<evidence type="ECO:0000313" key="2">
    <source>
        <dbReference type="EMBL" id="CAE7148769.1"/>
    </source>
</evidence>
<evidence type="ECO:0000256" key="1">
    <source>
        <dbReference type="SAM" id="Phobius"/>
    </source>
</evidence>
<feature type="transmembrane region" description="Helical" evidence="1">
    <location>
        <begin position="191"/>
        <end position="210"/>
    </location>
</feature>
<comment type="caution">
    <text evidence="2">The sequence shown here is derived from an EMBL/GenBank/DDBJ whole genome shotgun (WGS) entry which is preliminary data.</text>
</comment>
<accession>A0A812IKJ7</accession>
<gene>
    <name evidence="2" type="ORF">SPIL2461_LOCUS36</name>
</gene>
<evidence type="ECO:0000313" key="3">
    <source>
        <dbReference type="Proteomes" id="UP000649617"/>
    </source>
</evidence>
<dbReference type="OrthoDB" id="10438612at2759"/>
<keyword evidence="1" id="KW-0472">Membrane</keyword>
<sequence>MALPGNLDRAIGEVEQRLASGCEYQFDSYFQQLLSLAEQNPDSENKIRFSDHLVRVNEMGVISQRQAREYYNRYFNVKFVSLSGDYNTCAQACPVQGEVMSNMRNELRDKQVGLLKASDDKAAYYRADHLLKEADLAQQTRQAADKMDGGLRQFCYGTGVGISLTGLALYGQDRLSPSGIDSVGNWLQINLGHSIWLFAAVAVLFIFTLIKLSAQLRSNLDEPDDTSRISALDQMLDVWTQVFIGIGVVWTAVGMRAALQYALGEPDTALADSADNVLRKLVDGGILLALTTTIVGAVGGYLMRVCKTITLGASLQQYYDQLERRDIAELVAATQRIEQQLQPSPPVNQNITRMPGAQL</sequence>
<organism evidence="2 3">
    <name type="scientific">Symbiodinium pilosum</name>
    <name type="common">Dinoflagellate</name>
    <dbReference type="NCBI Taxonomy" id="2952"/>
    <lineage>
        <taxon>Eukaryota</taxon>
        <taxon>Sar</taxon>
        <taxon>Alveolata</taxon>
        <taxon>Dinophyceae</taxon>
        <taxon>Suessiales</taxon>
        <taxon>Symbiodiniaceae</taxon>
        <taxon>Symbiodinium</taxon>
    </lineage>
</organism>
<name>A0A812IKJ7_SYMPI</name>
<dbReference type="EMBL" id="CAJNIZ010000001">
    <property type="protein sequence ID" value="CAE7148769.1"/>
    <property type="molecule type" value="Genomic_DNA"/>
</dbReference>